<sequence>MGLLWFGVAFSYYGMSMNITGFGLGRYMTQFVFGIIEIPAKLIVFIAVNRIGRKQCQAWALILAGLCIGANMVIPTSLEILRSVVAIIGKGFSEAAFTTVFLYAPELYPTVLRQKGLGYCSFMARLGGSVAPLIFLLDTAWELLPQVTYFVMAVLCGSSAFLLPETLNIQLPETIEDTEKQRLEQMKLSCS</sequence>
<evidence type="ECO:0000313" key="1">
    <source>
        <dbReference type="EMBL" id="KAH8016389.1"/>
    </source>
</evidence>
<accession>A0ACB8GA59</accession>
<dbReference type="Proteomes" id="UP000827872">
    <property type="component" value="Linkage Group LG01"/>
</dbReference>
<dbReference type="EMBL" id="CM037614">
    <property type="protein sequence ID" value="KAH8016389.1"/>
    <property type="molecule type" value="Genomic_DNA"/>
</dbReference>
<reference evidence="1" key="1">
    <citation type="submission" date="2021-08" db="EMBL/GenBank/DDBJ databases">
        <title>The first chromosome-level gecko genome reveals the dynamic sex chromosomes of Neotropical dwarf geckos (Sphaerodactylidae: Sphaerodactylus).</title>
        <authorList>
            <person name="Pinto B.J."/>
            <person name="Keating S.E."/>
            <person name="Gamble T."/>
        </authorList>
    </citation>
    <scope>NUCLEOTIDE SEQUENCE</scope>
    <source>
        <strain evidence="1">TG3544</strain>
    </source>
</reference>
<gene>
    <name evidence="1" type="ORF">K3G42_017068</name>
</gene>
<keyword evidence="2" id="KW-1185">Reference proteome</keyword>
<proteinExistence type="predicted"/>
<organism evidence="1 2">
    <name type="scientific">Sphaerodactylus townsendi</name>
    <dbReference type="NCBI Taxonomy" id="933632"/>
    <lineage>
        <taxon>Eukaryota</taxon>
        <taxon>Metazoa</taxon>
        <taxon>Chordata</taxon>
        <taxon>Craniata</taxon>
        <taxon>Vertebrata</taxon>
        <taxon>Euteleostomi</taxon>
        <taxon>Lepidosauria</taxon>
        <taxon>Squamata</taxon>
        <taxon>Bifurcata</taxon>
        <taxon>Gekkota</taxon>
        <taxon>Sphaerodactylidae</taxon>
        <taxon>Sphaerodactylus</taxon>
    </lineage>
</organism>
<protein>
    <submittedName>
        <fullName evidence="1">Uncharacterized protein</fullName>
    </submittedName>
</protein>
<evidence type="ECO:0000313" key="2">
    <source>
        <dbReference type="Proteomes" id="UP000827872"/>
    </source>
</evidence>
<name>A0ACB8GA59_9SAUR</name>
<comment type="caution">
    <text evidence="1">The sequence shown here is derived from an EMBL/GenBank/DDBJ whole genome shotgun (WGS) entry which is preliminary data.</text>
</comment>